<accession>A0A8S1BQJ9</accession>
<dbReference type="OrthoDB" id="6417226at2759"/>
<proteinExistence type="predicted"/>
<feature type="domain" description="NAC-A/B" evidence="2">
    <location>
        <begin position="63"/>
        <end position="93"/>
    </location>
</feature>
<dbReference type="PANTHER" id="PTHR21713">
    <property type="entry name" value="NASCENT POLYPEPTIDE ASSOCIATED COMPLEX ALPHA SUBUNIT-RELATED"/>
    <property type="match status" value="1"/>
</dbReference>
<dbReference type="Proteomes" id="UP000494256">
    <property type="component" value="Unassembled WGS sequence"/>
</dbReference>
<dbReference type="AlphaFoldDB" id="A0A8S1BQJ9"/>
<dbReference type="GO" id="GO:0005854">
    <property type="term" value="C:nascent polypeptide-associated complex"/>
    <property type="evidence" value="ECO:0007669"/>
    <property type="project" value="InterPro"/>
</dbReference>
<dbReference type="PROSITE" id="PS51151">
    <property type="entry name" value="NAC_AB"/>
    <property type="match status" value="1"/>
</dbReference>
<dbReference type="InterPro" id="IPR016641">
    <property type="entry name" value="EGD2/NACA0like"/>
</dbReference>
<organism evidence="3 4">
    <name type="scientific">Arctia plantaginis</name>
    <name type="common">Wood tiger moth</name>
    <name type="synonym">Phalaena plantaginis</name>
    <dbReference type="NCBI Taxonomy" id="874455"/>
    <lineage>
        <taxon>Eukaryota</taxon>
        <taxon>Metazoa</taxon>
        <taxon>Ecdysozoa</taxon>
        <taxon>Arthropoda</taxon>
        <taxon>Hexapoda</taxon>
        <taxon>Insecta</taxon>
        <taxon>Pterygota</taxon>
        <taxon>Neoptera</taxon>
        <taxon>Endopterygota</taxon>
        <taxon>Lepidoptera</taxon>
        <taxon>Glossata</taxon>
        <taxon>Ditrysia</taxon>
        <taxon>Noctuoidea</taxon>
        <taxon>Erebidae</taxon>
        <taxon>Arctiinae</taxon>
        <taxon>Arctia</taxon>
    </lineage>
</organism>
<dbReference type="InterPro" id="IPR002715">
    <property type="entry name" value="Nas_poly-pep-assoc_cplx_dom"/>
</dbReference>
<gene>
    <name evidence="3" type="ORF">APLA_LOCUS17451</name>
</gene>
<evidence type="ECO:0000256" key="1">
    <source>
        <dbReference type="SAM" id="MobiDB-lite"/>
    </source>
</evidence>
<protein>
    <recommendedName>
        <fullName evidence="2">NAC-A/B domain-containing protein</fullName>
    </recommendedName>
</protein>
<evidence type="ECO:0000313" key="4">
    <source>
        <dbReference type="Proteomes" id="UP000494256"/>
    </source>
</evidence>
<name>A0A8S1BQJ9_ARCPL</name>
<sequence length="93" mass="9765">MPELTELDKATASMTEKRKEETASSDSDSDDTIPELEDAGAPGAGGIANPIAGIDIVSKAKQSRGEKKARKIMSKLGLKPVQGVNRVTIKGEV</sequence>
<dbReference type="EMBL" id="CADEBD010001048">
    <property type="protein sequence ID" value="CAB3261960.1"/>
    <property type="molecule type" value="Genomic_DNA"/>
</dbReference>
<evidence type="ECO:0000259" key="2">
    <source>
        <dbReference type="PROSITE" id="PS51151"/>
    </source>
</evidence>
<reference evidence="3 4" key="1">
    <citation type="submission" date="2020-04" db="EMBL/GenBank/DDBJ databases">
        <authorList>
            <person name="Wallbank WR R."/>
            <person name="Pardo Diaz C."/>
            <person name="Kozak K."/>
            <person name="Martin S."/>
            <person name="Jiggins C."/>
            <person name="Moest M."/>
            <person name="Warren A I."/>
            <person name="Byers J.R.P. K."/>
            <person name="Montejo-Kovacevich G."/>
            <person name="Yen C E."/>
        </authorList>
    </citation>
    <scope>NUCLEOTIDE SEQUENCE [LARGE SCALE GENOMIC DNA]</scope>
</reference>
<evidence type="ECO:0000313" key="3">
    <source>
        <dbReference type="EMBL" id="CAB3261960.1"/>
    </source>
</evidence>
<dbReference type="InterPro" id="IPR038187">
    <property type="entry name" value="NAC_A/B_dom_sf"/>
</dbReference>
<dbReference type="Gene3D" id="2.20.70.30">
    <property type="entry name" value="Nascent polypeptide-associated complex domain"/>
    <property type="match status" value="1"/>
</dbReference>
<feature type="compositionally biased region" description="Acidic residues" evidence="1">
    <location>
        <begin position="27"/>
        <end position="38"/>
    </location>
</feature>
<dbReference type="Pfam" id="PF01849">
    <property type="entry name" value="NAC"/>
    <property type="match status" value="1"/>
</dbReference>
<feature type="region of interest" description="Disordered" evidence="1">
    <location>
        <begin position="1"/>
        <end position="50"/>
    </location>
</feature>
<comment type="caution">
    <text evidence="3">The sequence shown here is derived from an EMBL/GenBank/DDBJ whole genome shotgun (WGS) entry which is preliminary data.</text>
</comment>